<keyword evidence="2" id="KW-0378">Hydrolase</keyword>
<name>A0AAN9YK47_9PEZI</name>
<proteinExistence type="inferred from homology"/>
<dbReference type="Pfam" id="PF00144">
    <property type="entry name" value="Beta-lactamase"/>
    <property type="match status" value="1"/>
</dbReference>
<dbReference type="AlphaFoldDB" id="A0AAN9YK47"/>
<dbReference type="EMBL" id="JAJSPL020000003">
    <property type="protein sequence ID" value="KAK7748098.1"/>
    <property type="molecule type" value="Genomic_DNA"/>
</dbReference>
<evidence type="ECO:0000256" key="2">
    <source>
        <dbReference type="ARBA" id="ARBA00022801"/>
    </source>
</evidence>
<reference evidence="4 5" key="1">
    <citation type="journal article" date="2023" name="PLoS ONE">
        <title>Cytospora paraplurivora sp. nov. isolated from orchards with fruit tree decline syndrome in Ontario, Canada.</title>
        <authorList>
            <person name="Ilyukhin E."/>
            <person name="Nguyen H.D.T."/>
            <person name="Castle A.J."/>
            <person name="Ellouze W."/>
        </authorList>
    </citation>
    <scope>NUCLEOTIDE SEQUENCE [LARGE SCALE GENOMIC DNA]</scope>
    <source>
        <strain evidence="4 5">FDS-564</strain>
    </source>
</reference>
<evidence type="ECO:0000313" key="5">
    <source>
        <dbReference type="Proteomes" id="UP001320245"/>
    </source>
</evidence>
<dbReference type="PANTHER" id="PTHR43283">
    <property type="entry name" value="BETA-LACTAMASE-RELATED"/>
    <property type="match status" value="1"/>
</dbReference>
<organism evidence="4 5">
    <name type="scientific">Cytospora paraplurivora</name>
    <dbReference type="NCBI Taxonomy" id="2898453"/>
    <lineage>
        <taxon>Eukaryota</taxon>
        <taxon>Fungi</taxon>
        <taxon>Dikarya</taxon>
        <taxon>Ascomycota</taxon>
        <taxon>Pezizomycotina</taxon>
        <taxon>Sordariomycetes</taxon>
        <taxon>Sordariomycetidae</taxon>
        <taxon>Diaporthales</taxon>
        <taxon>Cytosporaceae</taxon>
        <taxon>Cytospora</taxon>
    </lineage>
</organism>
<dbReference type="InterPro" id="IPR012338">
    <property type="entry name" value="Beta-lactam/transpept-like"/>
</dbReference>
<sequence length="382" mass="41623">MAPLPFETEISQALADNIIPGAVLRARSRDGRIDYTKTFGPWDTTTLFPLASMTKLITSIAAAQAIEQGLITLETDIAPILPVLAAQPILTGFGDNGQPILRKRQKPITLRHLLTHSYGQTYGFADPARTGRYLRALGRQALFPTGDRSVEETFDHPLLSEPGEAWVYGPGLDWTGLVIEKVSGLALEEFVQRHIFAPLGMRDSTFYPARRPELLARVAGLSARDEKNGKLVPSADGLDPSRIRFALGGSGLHATVDDYFKVVESLLLDDEKLLKRDTAALLFQPQLRADGGVQLFQGVVGWTPPLAEGYTWSLAGLLTPAGNGHRGKGFLQWGGAYNSIWFIDREAGLTALLATCLSPSGDAQIAELIKTYELGIYEQLRA</sequence>
<dbReference type="GO" id="GO:0016787">
    <property type="term" value="F:hydrolase activity"/>
    <property type="evidence" value="ECO:0007669"/>
    <property type="project" value="UniProtKB-KW"/>
</dbReference>
<dbReference type="InterPro" id="IPR050789">
    <property type="entry name" value="Diverse_Enzym_Activities"/>
</dbReference>
<comment type="similarity">
    <text evidence="1">Belongs to the class-A beta-lactamase family.</text>
</comment>
<evidence type="ECO:0000256" key="1">
    <source>
        <dbReference type="ARBA" id="ARBA00009009"/>
    </source>
</evidence>
<gene>
    <name evidence="4" type="ORF">SLS53_001350</name>
</gene>
<dbReference type="Proteomes" id="UP001320245">
    <property type="component" value="Unassembled WGS sequence"/>
</dbReference>
<evidence type="ECO:0000259" key="3">
    <source>
        <dbReference type="Pfam" id="PF00144"/>
    </source>
</evidence>
<dbReference type="InterPro" id="IPR001466">
    <property type="entry name" value="Beta-lactam-related"/>
</dbReference>
<comment type="caution">
    <text evidence="4">The sequence shown here is derived from an EMBL/GenBank/DDBJ whole genome shotgun (WGS) entry which is preliminary data.</text>
</comment>
<evidence type="ECO:0000313" key="4">
    <source>
        <dbReference type="EMBL" id="KAK7748098.1"/>
    </source>
</evidence>
<protein>
    <recommendedName>
        <fullName evidence="3">Beta-lactamase-related domain-containing protein</fullName>
    </recommendedName>
</protein>
<accession>A0AAN9YK47</accession>
<keyword evidence="5" id="KW-1185">Reference proteome</keyword>
<dbReference type="PANTHER" id="PTHR43283:SF17">
    <property type="entry name" value="(LOVD), PUTATIVE (AFU_ORTHOLOGUE AFUA_5G00920)-RELATED"/>
    <property type="match status" value="1"/>
</dbReference>
<dbReference type="SUPFAM" id="SSF56601">
    <property type="entry name" value="beta-lactamase/transpeptidase-like"/>
    <property type="match status" value="1"/>
</dbReference>
<feature type="domain" description="Beta-lactamase-related" evidence="3">
    <location>
        <begin position="9"/>
        <end position="359"/>
    </location>
</feature>
<dbReference type="Gene3D" id="3.40.710.10">
    <property type="entry name" value="DD-peptidase/beta-lactamase superfamily"/>
    <property type="match status" value="1"/>
</dbReference>